<dbReference type="Proteomes" id="UP000035199">
    <property type="component" value="Chromosome"/>
</dbReference>
<dbReference type="AlphaFoldDB" id="A0A0G3H655"/>
<proteinExistence type="predicted"/>
<sequence length="269" mass="29234">METANNPAPRDPERAEAVFKATSGKPLNAREFAALVANISNAASATAKASAAAAGATGSCGRPLILSPVEQGFRLAAAPRPKRPTDIEMDFAVRDIDDQALCTVLDTLFDPGQNLTDLPHAAQQPLAHAARILSKKRNTFEVEIRQQAQETKNYTGNPDHAQNLVTEFKTEKKYVNVINGTYIFDGFKDSSDTVFLLIENTSYAVYADDELLKTVAGMLGSSPQPLKLDCEIEETVLDKPGRKPHISRRLISACIAETTKIGEQFSLIF</sequence>
<dbReference type="PATRIC" id="fig|571915.4.peg.3262"/>
<reference evidence="1 2" key="1">
    <citation type="journal article" date="2015" name="Genome Announc.">
        <title>Complete Genome Sequence of the Type Strain Corynebacterium mustelae DSM 45274, Isolated from Various Tissues of a Male Ferret with Lethal Sepsis.</title>
        <authorList>
            <person name="Ruckert C."/>
            <person name="Eimer J."/>
            <person name="Winkler A."/>
            <person name="Tauch A."/>
        </authorList>
    </citation>
    <scope>NUCLEOTIDE SEQUENCE [LARGE SCALE GENOMIC DNA]</scope>
    <source>
        <strain evidence="1 2">DSM 45274</strain>
    </source>
</reference>
<accession>A0A0G3H655</accession>
<evidence type="ECO:0000313" key="1">
    <source>
        <dbReference type="EMBL" id="AKK07328.1"/>
    </source>
</evidence>
<evidence type="ECO:0000313" key="2">
    <source>
        <dbReference type="Proteomes" id="UP000035199"/>
    </source>
</evidence>
<reference evidence="2" key="2">
    <citation type="submission" date="2015-05" db="EMBL/GenBank/DDBJ databases">
        <title>Complete genome sequence of Corynebacterium mustelae DSM 45274, isolated from various tissues of a male ferret with lethal sepsis.</title>
        <authorList>
            <person name="Ruckert C."/>
            <person name="Albersmeier A."/>
            <person name="Winkler A."/>
            <person name="Tauch A."/>
        </authorList>
    </citation>
    <scope>NUCLEOTIDE SEQUENCE [LARGE SCALE GENOMIC DNA]</scope>
    <source>
        <strain evidence="2">DSM 45274</strain>
    </source>
</reference>
<protein>
    <submittedName>
        <fullName evidence="1">Uncharacterized protein</fullName>
    </submittedName>
</protein>
<dbReference type="OrthoDB" id="9977220at2"/>
<dbReference type="KEGG" id="cmv:CMUST_15195"/>
<dbReference type="RefSeq" id="WP_047263177.1">
    <property type="nucleotide sequence ID" value="NZ_CP011542.1"/>
</dbReference>
<keyword evidence="2" id="KW-1185">Reference proteome</keyword>
<dbReference type="EMBL" id="CP011542">
    <property type="protein sequence ID" value="AKK07328.1"/>
    <property type="molecule type" value="Genomic_DNA"/>
</dbReference>
<name>A0A0G3H655_9CORY</name>
<gene>
    <name evidence="1" type="ORF">CMUST_15195</name>
</gene>
<organism evidence="1 2">
    <name type="scientific">Corynebacterium mustelae</name>
    <dbReference type="NCBI Taxonomy" id="571915"/>
    <lineage>
        <taxon>Bacteria</taxon>
        <taxon>Bacillati</taxon>
        <taxon>Actinomycetota</taxon>
        <taxon>Actinomycetes</taxon>
        <taxon>Mycobacteriales</taxon>
        <taxon>Corynebacteriaceae</taxon>
        <taxon>Corynebacterium</taxon>
    </lineage>
</organism>